<organism evidence="2 3">
    <name type="scientific">Ceutorhynchus assimilis</name>
    <name type="common">cabbage seed weevil</name>
    <dbReference type="NCBI Taxonomy" id="467358"/>
    <lineage>
        <taxon>Eukaryota</taxon>
        <taxon>Metazoa</taxon>
        <taxon>Ecdysozoa</taxon>
        <taxon>Arthropoda</taxon>
        <taxon>Hexapoda</taxon>
        <taxon>Insecta</taxon>
        <taxon>Pterygota</taxon>
        <taxon>Neoptera</taxon>
        <taxon>Endopterygota</taxon>
        <taxon>Coleoptera</taxon>
        <taxon>Polyphaga</taxon>
        <taxon>Cucujiformia</taxon>
        <taxon>Curculionidae</taxon>
        <taxon>Ceutorhynchinae</taxon>
        <taxon>Ceutorhynchus</taxon>
    </lineage>
</organism>
<protein>
    <submittedName>
        <fullName evidence="2">Uncharacterized protein</fullName>
    </submittedName>
</protein>
<evidence type="ECO:0000256" key="1">
    <source>
        <dbReference type="SAM" id="SignalP"/>
    </source>
</evidence>
<gene>
    <name evidence="2" type="ORF">CEUTPL_LOCUS7100</name>
</gene>
<dbReference type="OrthoDB" id="6747947at2759"/>
<dbReference type="Gene3D" id="3.15.10.30">
    <property type="entry name" value="Haemolymph juvenile hormone binding protein"/>
    <property type="match status" value="1"/>
</dbReference>
<dbReference type="InterPro" id="IPR010562">
    <property type="entry name" value="Haemolymph_juvenile_hormone-bd"/>
</dbReference>
<name>A0A9N9MKC0_9CUCU</name>
<dbReference type="Pfam" id="PF06585">
    <property type="entry name" value="JHBP"/>
    <property type="match status" value="1"/>
</dbReference>
<dbReference type="PANTHER" id="PTHR11008:SF29">
    <property type="entry name" value="IP17226P"/>
    <property type="match status" value="1"/>
</dbReference>
<dbReference type="SMART" id="SM00700">
    <property type="entry name" value="JHBP"/>
    <property type="match status" value="1"/>
</dbReference>
<feature type="signal peptide" evidence="1">
    <location>
        <begin position="1"/>
        <end position="19"/>
    </location>
</feature>
<dbReference type="Proteomes" id="UP001152799">
    <property type="component" value="Chromosome 3"/>
</dbReference>
<keyword evidence="1" id="KW-0732">Signal</keyword>
<accession>A0A9N9MKC0</accession>
<dbReference type="GO" id="GO:0005615">
    <property type="term" value="C:extracellular space"/>
    <property type="evidence" value="ECO:0007669"/>
    <property type="project" value="TreeGrafter"/>
</dbReference>
<proteinExistence type="predicted"/>
<dbReference type="EMBL" id="OU892279">
    <property type="protein sequence ID" value="CAG9766518.1"/>
    <property type="molecule type" value="Genomic_DNA"/>
</dbReference>
<keyword evidence="3" id="KW-1185">Reference proteome</keyword>
<dbReference type="AlphaFoldDB" id="A0A9N9MKC0"/>
<reference evidence="2" key="1">
    <citation type="submission" date="2022-01" db="EMBL/GenBank/DDBJ databases">
        <authorList>
            <person name="King R."/>
        </authorList>
    </citation>
    <scope>NUCLEOTIDE SEQUENCE</scope>
</reference>
<evidence type="ECO:0000313" key="3">
    <source>
        <dbReference type="Proteomes" id="UP001152799"/>
    </source>
</evidence>
<feature type="chain" id="PRO_5040206353" evidence="1">
    <location>
        <begin position="20"/>
        <end position="250"/>
    </location>
</feature>
<sequence length="250" mass="27026">MKFLAQFCIIFVFLSVGLAATDLDSSLVVEEPKLGSIFDDIVKKIIINLVASLPKTIEVPHLPISLNETKLITGSVDIANLTLSGLKELVATKIKVNILTLALQATLEVPKISFFTNYDADVSVLGKIPVFGNGNISANIDKMLLNIGGKAKFTSGLSLSNVTVSFTLGNTTKFSVIGLLDDDKLSTLLTESLNDDLVSFLNDNETLISNVISPIAGELINAILNRKKQESLADFNFEELLDEIAKIQNE</sequence>
<dbReference type="PANTHER" id="PTHR11008">
    <property type="entry name" value="PROTEIN TAKEOUT-LIKE PROTEIN"/>
    <property type="match status" value="1"/>
</dbReference>
<evidence type="ECO:0000313" key="2">
    <source>
        <dbReference type="EMBL" id="CAG9766518.1"/>
    </source>
</evidence>
<dbReference type="InterPro" id="IPR038606">
    <property type="entry name" value="To_sf"/>
</dbReference>